<feature type="domain" description="Peptidase S9 prolyl oligopeptidase catalytic" evidence="14">
    <location>
        <begin position="561"/>
        <end position="759"/>
    </location>
</feature>
<keyword evidence="10" id="KW-0720">Serine protease</keyword>
<evidence type="ECO:0000259" key="15">
    <source>
        <dbReference type="Pfam" id="PF00930"/>
    </source>
</evidence>
<organism evidence="16 17">
    <name type="scientific">Cladosporium halotolerans</name>
    <dbReference type="NCBI Taxonomy" id="1052096"/>
    <lineage>
        <taxon>Eukaryota</taxon>
        <taxon>Fungi</taxon>
        <taxon>Dikarya</taxon>
        <taxon>Ascomycota</taxon>
        <taxon>Pezizomycotina</taxon>
        <taxon>Dothideomycetes</taxon>
        <taxon>Dothideomycetidae</taxon>
        <taxon>Cladosporiales</taxon>
        <taxon>Cladosporiaceae</taxon>
        <taxon>Cladosporium</taxon>
    </lineage>
</organism>
<dbReference type="Proteomes" id="UP000803884">
    <property type="component" value="Unassembled WGS sequence"/>
</dbReference>
<keyword evidence="8 13" id="KW-0732">Signal</keyword>
<evidence type="ECO:0000256" key="3">
    <source>
        <dbReference type="ARBA" id="ARBA00006150"/>
    </source>
</evidence>
<proteinExistence type="inferred from homology"/>
<evidence type="ECO:0000256" key="12">
    <source>
        <dbReference type="ARBA" id="ARBA00030567"/>
    </source>
</evidence>
<dbReference type="PANTHER" id="PTHR11731:SF162">
    <property type="entry name" value="DIPEPTIDYL PEPTIDASE 4-RELATED"/>
    <property type="match status" value="1"/>
</dbReference>
<dbReference type="InterPro" id="IPR029058">
    <property type="entry name" value="AB_hydrolase_fold"/>
</dbReference>
<dbReference type="InterPro" id="IPR002469">
    <property type="entry name" value="Peptidase_S9B_N"/>
</dbReference>
<dbReference type="AlphaFoldDB" id="A0AB34KW84"/>
<dbReference type="SUPFAM" id="SSF82171">
    <property type="entry name" value="DPP6 N-terminal domain-like"/>
    <property type="match status" value="1"/>
</dbReference>
<dbReference type="Gene3D" id="3.40.50.1820">
    <property type="entry name" value="alpha/beta hydrolase"/>
    <property type="match status" value="1"/>
</dbReference>
<dbReference type="Pfam" id="PF00326">
    <property type="entry name" value="Peptidase_S9"/>
    <property type="match status" value="1"/>
</dbReference>
<feature type="signal peptide" evidence="13">
    <location>
        <begin position="1"/>
        <end position="19"/>
    </location>
</feature>
<evidence type="ECO:0000256" key="10">
    <source>
        <dbReference type="ARBA" id="ARBA00022825"/>
    </source>
</evidence>
<keyword evidence="5" id="KW-0031">Aminopeptidase</keyword>
<evidence type="ECO:0000256" key="5">
    <source>
        <dbReference type="ARBA" id="ARBA00022438"/>
    </source>
</evidence>
<evidence type="ECO:0000256" key="6">
    <source>
        <dbReference type="ARBA" id="ARBA00022525"/>
    </source>
</evidence>
<dbReference type="GO" id="GO:0005886">
    <property type="term" value="C:plasma membrane"/>
    <property type="evidence" value="ECO:0007669"/>
    <property type="project" value="TreeGrafter"/>
</dbReference>
<evidence type="ECO:0000256" key="13">
    <source>
        <dbReference type="SAM" id="SignalP"/>
    </source>
</evidence>
<dbReference type="PANTHER" id="PTHR11731">
    <property type="entry name" value="PROTEASE FAMILY S9B,C DIPEPTIDYL-PEPTIDASE IV-RELATED"/>
    <property type="match status" value="1"/>
</dbReference>
<evidence type="ECO:0000313" key="16">
    <source>
        <dbReference type="EMBL" id="KAL1587811.1"/>
    </source>
</evidence>
<dbReference type="Gene3D" id="2.140.10.30">
    <property type="entry name" value="Dipeptidylpeptidase IV, N-terminal domain"/>
    <property type="match status" value="1"/>
</dbReference>
<dbReference type="GO" id="GO:0008239">
    <property type="term" value="F:dipeptidyl-peptidase activity"/>
    <property type="evidence" value="ECO:0007669"/>
    <property type="project" value="UniProtKB-EC"/>
</dbReference>
<evidence type="ECO:0000256" key="1">
    <source>
        <dbReference type="ARBA" id="ARBA00001257"/>
    </source>
</evidence>
<sequence length="791" mass="88437">MTAISLACAASLLIGSSTAIDPPRRPVAPTGAGNESLTFNNTVVSPQFRASTLSVDWLPDEEDGLVVYQADDGALIFENYATGENDTFVAADLIPEDVYEYWIRSDQEKVLFSTNYTQNYRHSYWSNYIVLDVASGEQTPLVDDQNGDIQYAQFAPTGDLIAFVRANNLYIKDVATGEISQITNDGGEDMFHGVPDWVYEEEIFGDRYTLWFSPDARFLSFLSFNETGVGTFTVQYFMNDSDIAPEYSQNLDIRYPKVGTTNPTVSLTLLDLESMDLSPVSADAFPPEELIIGEVAWVTDTHESLIYRAYNRVQTQEKLVTVSVPSASTTVHRERDGSDGWLENLLNIQYVGQVRGNSTYSGSNTTYYLDLSDASGWAHIYLFPVNGPASNNITLTSGEWEVRSILSIDTQRQLVYYTSTERHSTESHLYSVSFATLAKKALVDDSEAGWWSASFSSNNGYYLLNYGGPDVPYQELYAVNSSTPISTVTSNQALVDRIQNYNLPNTTWTQIGPVPDTEYMLNVKVTYPPNFDPSKKYPVIFTPYGGPNSQRVTKAYTTPNWNIYVAAEPELQYILYTIDNRGGAYQGREFRATVTEQLGILEAKDQIWAADYLISQHDYIDADHVALWGWSFGGFLTAKVLETQGSDAGPFTLGLITAPVTDWRFYDSMYTERYMRTPATNAEGYEATAIRDTTGFKTVSGGFSIQHGLGDDNVHYQHTAALVDLLVGDGVTPEKMDWRVYTDSDHSIAYNGANVHLYKYLSKKLYDEKNREAGLVEQHGWSKRGLVDFKV</sequence>
<dbReference type="GO" id="GO:0008236">
    <property type="term" value="F:serine-type peptidase activity"/>
    <property type="evidence" value="ECO:0007669"/>
    <property type="project" value="UniProtKB-KW"/>
</dbReference>
<evidence type="ECO:0000256" key="7">
    <source>
        <dbReference type="ARBA" id="ARBA00022670"/>
    </source>
</evidence>
<keyword evidence="17" id="KW-1185">Reference proteome</keyword>
<evidence type="ECO:0000256" key="2">
    <source>
        <dbReference type="ARBA" id="ARBA00004613"/>
    </source>
</evidence>
<dbReference type="RefSeq" id="XP_069230916.1">
    <property type="nucleotide sequence ID" value="XM_069372317.1"/>
</dbReference>
<evidence type="ECO:0000256" key="9">
    <source>
        <dbReference type="ARBA" id="ARBA00022801"/>
    </source>
</evidence>
<dbReference type="InterPro" id="IPR001375">
    <property type="entry name" value="Peptidase_S9_cat"/>
</dbReference>
<evidence type="ECO:0000259" key="14">
    <source>
        <dbReference type="Pfam" id="PF00326"/>
    </source>
</evidence>
<feature type="domain" description="Dipeptidylpeptidase IV N-terminal" evidence="15">
    <location>
        <begin position="105"/>
        <end position="473"/>
    </location>
</feature>
<dbReference type="GO" id="GO:0004177">
    <property type="term" value="F:aminopeptidase activity"/>
    <property type="evidence" value="ECO:0007669"/>
    <property type="project" value="UniProtKB-KW"/>
</dbReference>
<evidence type="ECO:0000256" key="11">
    <source>
        <dbReference type="ARBA" id="ARBA00023180"/>
    </source>
</evidence>
<evidence type="ECO:0000256" key="4">
    <source>
        <dbReference type="ARBA" id="ARBA00012062"/>
    </source>
</evidence>
<comment type="similarity">
    <text evidence="3">Belongs to the peptidase S9B family.</text>
</comment>
<comment type="subcellular location">
    <subcellularLocation>
        <location evidence="2">Secreted</location>
    </subcellularLocation>
</comment>
<protein>
    <recommendedName>
        <fullName evidence="4">dipeptidyl-peptidase IV</fullName>
        <ecNumber evidence="4">3.4.14.5</ecNumber>
    </recommendedName>
    <alternativeName>
        <fullName evidence="12">Dipeptidyl peptidase IV</fullName>
    </alternativeName>
</protein>
<gene>
    <name evidence="16" type="ORF">WHR41_03711</name>
</gene>
<comment type="catalytic activity">
    <reaction evidence="1">
        <text>Release of an N-terminal dipeptide, Xaa-Yaa-|-Zaa-, from a polypeptide, preferentially when Yaa is Pro, provided Zaa is neither Pro nor hydroxyproline.</text>
        <dbReference type="EC" id="3.4.14.5"/>
    </reaction>
</comment>
<dbReference type="InterPro" id="IPR050278">
    <property type="entry name" value="Serine_Prot_S9B/DPPIV"/>
</dbReference>
<dbReference type="GO" id="GO:0005576">
    <property type="term" value="C:extracellular region"/>
    <property type="evidence" value="ECO:0007669"/>
    <property type="project" value="UniProtKB-SubCell"/>
</dbReference>
<dbReference type="EC" id="3.4.14.5" evidence="4"/>
<feature type="chain" id="PRO_5044329117" description="dipeptidyl-peptidase IV" evidence="13">
    <location>
        <begin position="20"/>
        <end position="791"/>
    </location>
</feature>
<dbReference type="GO" id="GO:0006508">
    <property type="term" value="P:proteolysis"/>
    <property type="evidence" value="ECO:0007669"/>
    <property type="project" value="UniProtKB-KW"/>
</dbReference>
<dbReference type="GeneID" id="96005155"/>
<name>A0AB34KW84_9PEZI</name>
<evidence type="ECO:0000313" key="17">
    <source>
        <dbReference type="Proteomes" id="UP000803884"/>
    </source>
</evidence>
<reference evidence="16 17" key="1">
    <citation type="journal article" date="2020" name="Microbiol. Resour. Announc.">
        <title>Draft Genome Sequence of a Cladosporium Species Isolated from the Mesophotic Ascidian Didemnum maculosum.</title>
        <authorList>
            <person name="Gioti A."/>
            <person name="Siaperas R."/>
            <person name="Nikolaivits E."/>
            <person name="Le Goff G."/>
            <person name="Ouazzani J."/>
            <person name="Kotoulas G."/>
            <person name="Topakas E."/>
        </authorList>
    </citation>
    <scope>NUCLEOTIDE SEQUENCE [LARGE SCALE GENOMIC DNA]</scope>
    <source>
        <strain evidence="16 17">TM138-S3</strain>
    </source>
</reference>
<accession>A0AB34KW84</accession>
<comment type="caution">
    <text evidence="16">The sequence shown here is derived from an EMBL/GenBank/DDBJ whole genome shotgun (WGS) entry which is preliminary data.</text>
</comment>
<evidence type="ECO:0000256" key="8">
    <source>
        <dbReference type="ARBA" id="ARBA00022729"/>
    </source>
</evidence>
<keyword evidence="6" id="KW-0964">Secreted</keyword>
<keyword evidence="11" id="KW-0325">Glycoprotein</keyword>
<dbReference type="EMBL" id="JAAQHG020000009">
    <property type="protein sequence ID" value="KAL1587811.1"/>
    <property type="molecule type" value="Genomic_DNA"/>
</dbReference>
<dbReference type="SUPFAM" id="SSF53474">
    <property type="entry name" value="alpha/beta-Hydrolases"/>
    <property type="match status" value="1"/>
</dbReference>
<dbReference type="FunFam" id="3.40.50.1820:FF:000003">
    <property type="entry name" value="Dipeptidyl peptidase 4"/>
    <property type="match status" value="1"/>
</dbReference>
<keyword evidence="9" id="KW-0378">Hydrolase</keyword>
<keyword evidence="7" id="KW-0645">Protease</keyword>
<dbReference type="Pfam" id="PF00930">
    <property type="entry name" value="DPPIV_N"/>
    <property type="match status" value="1"/>
</dbReference>